<name>A0AAJ6B8Y5_9PSED</name>
<organism evidence="1 2">
    <name type="scientific">Candidatus Pseudomonas phytovorans</name>
    <dbReference type="NCBI Taxonomy" id="3121377"/>
    <lineage>
        <taxon>Bacteria</taxon>
        <taxon>Pseudomonadati</taxon>
        <taxon>Pseudomonadota</taxon>
        <taxon>Gammaproteobacteria</taxon>
        <taxon>Pseudomonadales</taxon>
        <taxon>Pseudomonadaceae</taxon>
        <taxon>Pseudomonas</taxon>
    </lineage>
</organism>
<accession>A0AAJ6B8Y5</accession>
<sequence>MHEELLTTVKKGDIRVTDAIALKHTCPSTARRYRQTKSARWRSPMLDHTLIQAFAKDLEPVCCKVGELSMGASGTHLVVSLLPSDDGIGVSIDVIEALPLGVHNLTVTLKLLFE</sequence>
<evidence type="ECO:0000313" key="2">
    <source>
        <dbReference type="Proteomes" id="UP001216329"/>
    </source>
</evidence>
<dbReference type="AlphaFoldDB" id="A0AAJ6B8Y5"/>
<reference evidence="1" key="1">
    <citation type="submission" date="2023-03" db="EMBL/GenBank/DDBJ databases">
        <title>Andean soil-derived lignocellulolytic bacterial consortium as a source of novel taxa and putative plastic-active enzymes.</title>
        <authorList>
            <person name="Diaz-Garcia L."/>
            <person name="Chuvochina M."/>
            <person name="Feuerriegel G."/>
            <person name="Bunk B."/>
            <person name="Sproer C."/>
            <person name="Streit W.R."/>
            <person name="Rodriguez L.M."/>
            <person name="Overmann J."/>
            <person name="Jimenez D.J."/>
        </authorList>
    </citation>
    <scope>NUCLEOTIDE SEQUENCE</scope>
    <source>
        <strain evidence="1">MAG 876</strain>
    </source>
</reference>
<dbReference type="EMBL" id="CP119325">
    <property type="protein sequence ID" value="WEK28850.1"/>
    <property type="molecule type" value="Genomic_DNA"/>
</dbReference>
<proteinExistence type="predicted"/>
<dbReference type="Proteomes" id="UP001216329">
    <property type="component" value="Chromosome"/>
</dbReference>
<protein>
    <submittedName>
        <fullName evidence="1">Uncharacterized protein</fullName>
    </submittedName>
</protein>
<evidence type="ECO:0000313" key="1">
    <source>
        <dbReference type="EMBL" id="WEK28850.1"/>
    </source>
</evidence>
<gene>
    <name evidence="1" type="ORF">P0Y58_18260</name>
</gene>